<organism evidence="2">
    <name type="scientific">Tanacetum cinerariifolium</name>
    <name type="common">Dalmatian daisy</name>
    <name type="synonym">Chrysanthemum cinerariifolium</name>
    <dbReference type="NCBI Taxonomy" id="118510"/>
    <lineage>
        <taxon>Eukaryota</taxon>
        <taxon>Viridiplantae</taxon>
        <taxon>Streptophyta</taxon>
        <taxon>Embryophyta</taxon>
        <taxon>Tracheophyta</taxon>
        <taxon>Spermatophyta</taxon>
        <taxon>Magnoliopsida</taxon>
        <taxon>eudicotyledons</taxon>
        <taxon>Gunneridae</taxon>
        <taxon>Pentapetalae</taxon>
        <taxon>asterids</taxon>
        <taxon>campanulids</taxon>
        <taxon>Asterales</taxon>
        <taxon>Asteraceae</taxon>
        <taxon>Asteroideae</taxon>
        <taxon>Anthemideae</taxon>
        <taxon>Anthemidinae</taxon>
        <taxon>Tanacetum</taxon>
    </lineage>
</organism>
<dbReference type="AlphaFoldDB" id="A0A699XKB7"/>
<proteinExistence type="predicted"/>
<comment type="caution">
    <text evidence="2">The sequence shown here is derived from an EMBL/GenBank/DDBJ whole genome shotgun (WGS) entry which is preliminary data.</text>
</comment>
<feature type="region of interest" description="Disordered" evidence="1">
    <location>
        <begin position="44"/>
        <end position="78"/>
    </location>
</feature>
<accession>A0A699XKB7</accession>
<protein>
    <submittedName>
        <fullName evidence="2">Uncharacterized protein</fullName>
    </submittedName>
</protein>
<sequence>AEKRGRQAVHAYRVYRAHPGQPEGQERQHRGALYHRCRAAARLRGSGPGARLRRAEHGPGARCPLHRPARAEARENLV</sequence>
<feature type="non-terminal residue" evidence="2">
    <location>
        <position position="1"/>
    </location>
</feature>
<gene>
    <name evidence="2" type="ORF">Tci_930225</name>
</gene>
<reference evidence="2" key="1">
    <citation type="journal article" date="2019" name="Sci. Rep.">
        <title>Draft genome of Tanacetum cinerariifolium, the natural source of mosquito coil.</title>
        <authorList>
            <person name="Yamashiro T."/>
            <person name="Shiraishi A."/>
            <person name="Satake H."/>
            <person name="Nakayama K."/>
        </authorList>
    </citation>
    <scope>NUCLEOTIDE SEQUENCE</scope>
</reference>
<name>A0A699XKB7_TANCI</name>
<feature type="compositionally biased region" description="Basic and acidic residues" evidence="1">
    <location>
        <begin position="69"/>
        <end position="78"/>
    </location>
</feature>
<dbReference type="EMBL" id="BKCJ011850660">
    <property type="protein sequence ID" value="GFD58256.1"/>
    <property type="molecule type" value="Genomic_DNA"/>
</dbReference>
<evidence type="ECO:0000256" key="1">
    <source>
        <dbReference type="SAM" id="MobiDB-lite"/>
    </source>
</evidence>
<evidence type="ECO:0000313" key="2">
    <source>
        <dbReference type="EMBL" id="GFD58256.1"/>
    </source>
</evidence>